<proteinExistence type="predicted"/>
<dbReference type="EMBL" id="MWDB01000051">
    <property type="protein sequence ID" value="OQB40257.1"/>
    <property type="molecule type" value="Genomic_DNA"/>
</dbReference>
<comment type="caution">
    <text evidence="1">The sequence shown here is derived from an EMBL/GenBank/DDBJ whole genome shotgun (WGS) entry which is preliminary data.</text>
</comment>
<evidence type="ECO:0000313" key="1">
    <source>
        <dbReference type="EMBL" id="OQB40257.1"/>
    </source>
</evidence>
<dbReference type="AlphaFoldDB" id="A0A1V5ZJ95"/>
<accession>A0A1V5ZJ95</accession>
<gene>
    <name evidence="1" type="ORF">BWY04_01405</name>
</gene>
<reference evidence="1" key="1">
    <citation type="submission" date="2017-02" db="EMBL/GenBank/DDBJ databases">
        <title>Delving into the versatile metabolic prowess of the omnipresent phylum Bacteroidetes.</title>
        <authorList>
            <person name="Nobu M.K."/>
            <person name="Mei R."/>
            <person name="Narihiro T."/>
            <person name="Kuroda K."/>
            <person name="Liu W.-T."/>
        </authorList>
    </citation>
    <scope>NUCLEOTIDE SEQUENCE</scope>
    <source>
        <strain evidence="1">ADurb.Bin160</strain>
    </source>
</reference>
<sequence>MFEDDMFIETLLIKAYPDIEDSALDLLIEDVRPVLYDRVMTNLVQKMPEDKLQEFLDITKKDYSDKELQSFLQKTIKDYDSFIDKVYKDFEDMYLEEQKYVD</sequence>
<dbReference type="Pfam" id="PF18908">
    <property type="entry name" value="DUF5663"/>
    <property type="match status" value="1"/>
</dbReference>
<dbReference type="InterPro" id="IPR043722">
    <property type="entry name" value="DUF5663"/>
</dbReference>
<organism evidence="1">
    <name type="scientific">candidate division CPR1 bacterium ADurb.Bin160</name>
    <dbReference type="NCBI Taxonomy" id="1852826"/>
    <lineage>
        <taxon>Bacteria</taxon>
        <taxon>candidate division CPR1</taxon>
    </lineage>
</organism>
<dbReference type="Proteomes" id="UP000485621">
    <property type="component" value="Unassembled WGS sequence"/>
</dbReference>
<name>A0A1V5ZJ95_9BACT</name>
<protein>
    <submittedName>
        <fullName evidence="1">Uncharacterized protein</fullName>
    </submittedName>
</protein>